<keyword evidence="4" id="KW-1185">Reference proteome</keyword>
<dbReference type="KEGG" id="pbl:PAAG_07535"/>
<evidence type="ECO:0000313" key="3">
    <source>
        <dbReference type="EMBL" id="EEH37117.1"/>
    </source>
</evidence>
<evidence type="ECO:0000259" key="2">
    <source>
        <dbReference type="Pfam" id="PF19343"/>
    </source>
</evidence>
<dbReference type="VEuPathDB" id="FungiDB:PAAG_07535"/>
<name>C1H9U4_PARBA</name>
<feature type="domain" description="HAM1-like N-terminal" evidence="2">
    <location>
        <begin position="36"/>
        <end position="213"/>
    </location>
</feature>
<dbReference type="STRING" id="502779.C1H9U4"/>
<dbReference type="InterPro" id="IPR017943">
    <property type="entry name" value="Bactericidal_perm-incr_a/b_dom"/>
</dbReference>
<organism evidence="3 4">
    <name type="scientific">Paracoccidioides lutzii (strain ATCC MYA-826 / Pb01)</name>
    <name type="common">Paracoccidioides brasiliensis</name>
    <dbReference type="NCBI Taxonomy" id="502779"/>
    <lineage>
        <taxon>Eukaryota</taxon>
        <taxon>Fungi</taxon>
        <taxon>Dikarya</taxon>
        <taxon>Ascomycota</taxon>
        <taxon>Pezizomycotina</taxon>
        <taxon>Eurotiomycetes</taxon>
        <taxon>Eurotiomycetidae</taxon>
        <taxon>Onygenales</taxon>
        <taxon>Ajellomycetaceae</taxon>
        <taxon>Paracoccidioides</taxon>
    </lineage>
</organism>
<proteinExistence type="predicted"/>
<dbReference type="eggNOG" id="ENOG502SIPH">
    <property type="taxonomic scope" value="Eukaryota"/>
</dbReference>
<dbReference type="GO" id="GO:0008289">
    <property type="term" value="F:lipid binding"/>
    <property type="evidence" value="ECO:0007669"/>
    <property type="project" value="InterPro"/>
</dbReference>
<dbReference type="RefSeq" id="XP_002790676.1">
    <property type="nucleotide sequence ID" value="XM_002790630.2"/>
</dbReference>
<accession>C1H9U4</accession>
<dbReference type="HOGENOM" id="CLU_013290_0_0_1"/>
<dbReference type="PANTHER" id="PTHR31138:SF4">
    <property type="entry name" value="DUF5923 DOMAIN-CONTAINING PROTEIN"/>
    <property type="match status" value="1"/>
</dbReference>
<dbReference type="Proteomes" id="UP000002059">
    <property type="component" value="Partially assembled WGS sequence"/>
</dbReference>
<protein>
    <recommendedName>
        <fullName evidence="2">HAM1-like N-terminal domain-containing protein</fullName>
    </recommendedName>
</protein>
<feature type="compositionally biased region" description="Polar residues" evidence="1">
    <location>
        <begin position="211"/>
        <end position="221"/>
    </location>
</feature>
<feature type="region of interest" description="Disordered" evidence="1">
    <location>
        <begin position="201"/>
        <end position="229"/>
    </location>
</feature>
<reference evidence="3 4" key="1">
    <citation type="journal article" date="2011" name="PLoS Genet.">
        <title>Comparative genomic analysis of human fungal pathogens causing paracoccidioidomycosis.</title>
        <authorList>
            <person name="Desjardins C.A."/>
            <person name="Champion M.D."/>
            <person name="Holder J.W."/>
            <person name="Muszewska A."/>
            <person name="Goldberg J."/>
            <person name="Bailao A.M."/>
            <person name="Brigido M.M."/>
            <person name="Ferreira M.E."/>
            <person name="Garcia A.M."/>
            <person name="Grynberg M."/>
            <person name="Gujja S."/>
            <person name="Heiman D.I."/>
            <person name="Henn M.R."/>
            <person name="Kodira C.D."/>
            <person name="Leon-Narvaez H."/>
            <person name="Longo L.V."/>
            <person name="Ma L.J."/>
            <person name="Malavazi I."/>
            <person name="Matsuo A.L."/>
            <person name="Morais F.V."/>
            <person name="Pereira M."/>
            <person name="Rodriguez-Brito S."/>
            <person name="Sakthikumar S."/>
            <person name="Salem-Izacc S.M."/>
            <person name="Sykes S.M."/>
            <person name="Teixeira M.M."/>
            <person name="Vallejo M.C."/>
            <person name="Walter M.E."/>
            <person name="Yandava C."/>
            <person name="Young S."/>
            <person name="Zeng Q."/>
            <person name="Zucker J."/>
            <person name="Felipe M.S."/>
            <person name="Goldman G.H."/>
            <person name="Haas B.J."/>
            <person name="McEwen J.G."/>
            <person name="Nino-Vega G."/>
            <person name="Puccia R."/>
            <person name="San-Blas G."/>
            <person name="Soares C.M."/>
            <person name="Birren B.W."/>
            <person name="Cuomo C.A."/>
        </authorList>
    </citation>
    <scope>NUCLEOTIDE SEQUENCE [LARGE SCALE GENOMIC DNA]</scope>
    <source>
        <strain evidence="4">ATCC MYA-826 / Pb01</strain>
    </source>
</reference>
<dbReference type="AlphaFoldDB" id="C1H9U4"/>
<dbReference type="PANTHER" id="PTHR31138">
    <property type="entry name" value="CHROMOSOME 19, WHOLE GENOME SHOTGUN SEQUENCE"/>
    <property type="match status" value="1"/>
</dbReference>
<feature type="domain" description="HAM1-like N-terminal" evidence="2">
    <location>
        <begin position="262"/>
        <end position="586"/>
    </location>
</feature>
<dbReference type="OrthoDB" id="5407957at2759"/>
<evidence type="ECO:0000313" key="4">
    <source>
        <dbReference type="Proteomes" id="UP000002059"/>
    </source>
</evidence>
<dbReference type="OMA" id="PRYEDDT"/>
<dbReference type="EMBL" id="KN294015">
    <property type="protein sequence ID" value="EEH37117.1"/>
    <property type="molecule type" value="Genomic_DNA"/>
</dbReference>
<dbReference type="InterPro" id="IPR045967">
    <property type="entry name" value="HAM1-like_N"/>
</dbReference>
<sequence>MAAAMGSCCKPRNAAAGETRPLLPQHPRGYDDDTVLQRQLHEKLHSYQMIKALSSGFMPSTNQIVSNLRVLLASSLLNPGPLAVGNTSRELTTDVKICIRLFIDLLRERNGENQLQDAIWMLSKSKVLLDTESLASRTSQSKAHADATAARECIRTVFSLLLINADFRRLVDDLATIGRMIFADTASALSLSAAEAAVEVQPTDEERANLKPSSSETNEAPSSEHINEGLENVSRVAGEVVGETGKAAVHSVEGTVFGSYKNTLLYRMKRAVLNLRERKDYASSVSTITQLIKRYGVTYSRVLDETVSAADEDFEPNAELKQGMRSLWRFLESFGDRDEWRLVESKFNVVVKHFEEDPELESLLQDIGDSIYGLMMDPVFYDSADETFEVLKQKSSDIGLDSTFRQDINAFLKQLRRALASVPKDQTVAKFLSAIKKLGSNLSRAFNEKAPRVSEDALNVFLPTLIRSIQRIPIPRLEVSAPNMDLLLENVVLEPGHSFHGSSFFPWRILTTTHNDVEVRKTHSKEVTTSAKTTVTITTNGLNISAKDFGYWIRVRTPSFIPYFSDEGIASFALDERGIDISLDIEIGRDHIERLIALRGVRVHIHKLDYTVRRGSWSFMWWVLRPFLKHMVRRVLERKIAEQIVAGAHILNRELVFARERLRATRIASPKSLATFVRAVLTSITPKMDPDVYVRVGVDARREGVFKDVYTPASVMPIWHEEGRGAVEAVRSGDQSGGVHMTWRNEIFDVVPSPSVARR</sequence>
<gene>
    <name evidence="3" type="ORF">PAAG_07535</name>
</gene>
<dbReference type="Pfam" id="PF19343">
    <property type="entry name" value="HAM1_N"/>
    <property type="match status" value="2"/>
</dbReference>
<evidence type="ECO:0000256" key="1">
    <source>
        <dbReference type="SAM" id="MobiDB-lite"/>
    </source>
</evidence>
<dbReference type="GeneID" id="9093781"/>
<dbReference type="Gene3D" id="3.15.10.10">
    <property type="entry name" value="Bactericidal permeability-increasing protein, domain 1"/>
    <property type="match status" value="1"/>
</dbReference>
<dbReference type="SUPFAM" id="SSF55394">
    <property type="entry name" value="Bactericidal permeability-increasing protein, BPI"/>
    <property type="match status" value="1"/>
</dbReference>